<comment type="caution">
    <text evidence="2">The sequence shown here is derived from an EMBL/GenBank/DDBJ whole genome shotgun (WGS) entry which is preliminary data.</text>
</comment>
<gene>
    <name evidence="2" type="ORF">L9F63_001633</name>
</gene>
<dbReference type="EMBL" id="JASPKZ010003856">
    <property type="protein sequence ID" value="KAJ9591816.1"/>
    <property type="molecule type" value="Genomic_DNA"/>
</dbReference>
<keyword evidence="3" id="KW-1185">Reference proteome</keyword>
<dbReference type="AlphaFoldDB" id="A0AAD8A3N3"/>
<sequence length="113" mass="13210">LYKFYVVSLQFSQYLKGLMKVLVQQDVTVLPVLPTEIVVDNLVCSTTQQTVAYLNFYKAMTSADVSFKFLCLEDQNREVFYCTITFCYVFIFLILKIFYILPLIHYPVIPHVT</sequence>
<evidence type="ECO:0000256" key="1">
    <source>
        <dbReference type="SAM" id="Phobius"/>
    </source>
</evidence>
<organism evidence="2 3">
    <name type="scientific">Diploptera punctata</name>
    <name type="common">Pacific beetle cockroach</name>
    <dbReference type="NCBI Taxonomy" id="6984"/>
    <lineage>
        <taxon>Eukaryota</taxon>
        <taxon>Metazoa</taxon>
        <taxon>Ecdysozoa</taxon>
        <taxon>Arthropoda</taxon>
        <taxon>Hexapoda</taxon>
        <taxon>Insecta</taxon>
        <taxon>Pterygota</taxon>
        <taxon>Neoptera</taxon>
        <taxon>Polyneoptera</taxon>
        <taxon>Dictyoptera</taxon>
        <taxon>Blattodea</taxon>
        <taxon>Blaberoidea</taxon>
        <taxon>Blaberidae</taxon>
        <taxon>Diplopterinae</taxon>
        <taxon>Diploptera</taxon>
    </lineage>
</organism>
<protein>
    <submittedName>
        <fullName evidence="2">Uncharacterized protein</fullName>
    </submittedName>
</protein>
<evidence type="ECO:0000313" key="3">
    <source>
        <dbReference type="Proteomes" id="UP001233999"/>
    </source>
</evidence>
<feature type="non-terminal residue" evidence="2">
    <location>
        <position position="1"/>
    </location>
</feature>
<feature type="transmembrane region" description="Helical" evidence="1">
    <location>
        <begin position="79"/>
        <end position="101"/>
    </location>
</feature>
<dbReference type="Proteomes" id="UP001233999">
    <property type="component" value="Unassembled WGS sequence"/>
</dbReference>
<keyword evidence="1" id="KW-1133">Transmembrane helix</keyword>
<keyword evidence="1" id="KW-0812">Transmembrane</keyword>
<name>A0AAD8A3N3_DIPPU</name>
<proteinExistence type="predicted"/>
<feature type="non-terminal residue" evidence="2">
    <location>
        <position position="113"/>
    </location>
</feature>
<keyword evidence="1" id="KW-0472">Membrane</keyword>
<reference evidence="2" key="2">
    <citation type="submission" date="2023-05" db="EMBL/GenBank/DDBJ databases">
        <authorList>
            <person name="Fouks B."/>
        </authorList>
    </citation>
    <scope>NUCLEOTIDE SEQUENCE</scope>
    <source>
        <strain evidence="2">Stay&amp;Tobe</strain>
        <tissue evidence="2">Testes</tissue>
    </source>
</reference>
<accession>A0AAD8A3N3</accession>
<reference evidence="2" key="1">
    <citation type="journal article" date="2023" name="IScience">
        <title>Live-bearing cockroach genome reveals convergent evolutionary mechanisms linked to viviparity in insects and beyond.</title>
        <authorList>
            <person name="Fouks B."/>
            <person name="Harrison M.C."/>
            <person name="Mikhailova A.A."/>
            <person name="Marchal E."/>
            <person name="English S."/>
            <person name="Carruthers M."/>
            <person name="Jennings E.C."/>
            <person name="Chiamaka E.L."/>
            <person name="Frigard R.A."/>
            <person name="Pippel M."/>
            <person name="Attardo G.M."/>
            <person name="Benoit J.B."/>
            <person name="Bornberg-Bauer E."/>
            <person name="Tobe S.S."/>
        </authorList>
    </citation>
    <scope>NUCLEOTIDE SEQUENCE</scope>
    <source>
        <strain evidence="2">Stay&amp;Tobe</strain>
    </source>
</reference>
<evidence type="ECO:0000313" key="2">
    <source>
        <dbReference type="EMBL" id="KAJ9591816.1"/>
    </source>
</evidence>